<feature type="domain" description="F-box" evidence="1">
    <location>
        <begin position="4"/>
        <end position="51"/>
    </location>
</feature>
<reference evidence="2 3" key="1">
    <citation type="journal article" date="2015" name="Nat. Commun.">
        <title>Outbred genome sequencing and CRISPR/Cas9 gene editing in butterflies.</title>
        <authorList>
            <person name="Li X."/>
            <person name="Fan D."/>
            <person name="Zhang W."/>
            <person name="Liu G."/>
            <person name="Zhang L."/>
            <person name="Zhao L."/>
            <person name="Fang X."/>
            <person name="Chen L."/>
            <person name="Dong Y."/>
            <person name="Chen Y."/>
            <person name="Ding Y."/>
            <person name="Zhao R."/>
            <person name="Feng M."/>
            <person name="Zhu Y."/>
            <person name="Feng Y."/>
            <person name="Jiang X."/>
            <person name="Zhu D."/>
            <person name="Xiang H."/>
            <person name="Feng X."/>
            <person name="Li S."/>
            <person name="Wang J."/>
            <person name="Zhang G."/>
            <person name="Kronforst M.R."/>
            <person name="Wang W."/>
        </authorList>
    </citation>
    <scope>NUCLEOTIDE SEQUENCE [LARGE SCALE GENOMIC DNA]</scope>
    <source>
        <strain evidence="2">Ya'a_city_454_Pm</strain>
        <tissue evidence="2">Whole body</tissue>
    </source>
</reference>
<organism evidence="2 3">
    <name type="scientific">Papilio machaon</name>
    <name type="common">Old World swallowtail butterfly</name>
    <dbReference type="NCBI Taxonomy" id="76193"/>
    <lineage>
        <taxon>Eukaryota</taxon>
        <taxon>Metazoa</taxon>
        <taxon>Ecdysozoa</taxon>
        <taxon>Arthropoda</taxon>
        <taxon>Hexapoda</taxon>
        <taxon>Insecta</taxon>
        <taxon>Pterygota</taxon>
        <taxon>Neoptera</taxon>
        <taxon>Endopterygota</taxon>
        <taxon>Lepidoptera</taxon>
        <taxon>Glossata</taxon>
        <taxon>Ditrysia</taxon>
        <taxon>Papilionoidea</taxon>
        <taxon>Papilionidae</taxon>
        <taxon>Papilioninae</taxon>
        <taxon>Papilio</taxon>
    </lineage>
</organism>
<dbReference type="SUPFAM" id="SSF81383">
    <property type="entry name" value="F-box domain"/>
    <property type="match status" value="1"/>
</dbReference>
<accession>A0A0N0PCR3</accession>
<evidence type="ECO:0000313" key="2">
    <source>
        <dbReference type="EMBL" id="KPJ13812.1"/>
    </source>
</evidence>
<gene>
    <name evidence="2" type="ORF">RR48_02752</name>
</gene>
<proteinExistence type="predicted"/>
<evidence type="ECO:0000259" key="1">
    <source>
        <dbReference type="PROSITE" id="PS50181"/>
    </source>
</evidence>
<dbReference type="Gene3D" id="1.20.1280.50">
    <property type="match status" value="1"/>
</dbReference>
<dbReference type="InterPro" id="IPR036047">
    <property type="entry name" value="F-box-like_dom_sf"/>
</dbReference>
<sequence>METKIQINDLPLEIFIEILLKIDGISVGKCRRVCKRWRDSIDGSDQIWHEMCRNEFKYSSQIAKRKAGNDCRWYHVYKNLKLWLNITKYDKKVREFYKFSLHDKSHVIEIDYGVLPLKDARGVVFYDISTLKYIPVAITDVTCSKIANNDNVTVVLTKSGLYVQKCVDSSNNTEEFFKADNFVLAGDDLYYYKNRDVYKCDLTSTNLTSKLIIHSNYSIKEIQYCDKILHLFTTCGRILNITKDNMSEKLINCPIEWVKHLRNIYAINDRNFVCYSRHIFKLDTDLYHHLYLEFPPITALFFYADIVLIATRAGELLLYRLSSQKTGRMSRPIFETLAILPEGKFAVQLDVCERKNGPLIVASTFFEVILVEYNFFPHEEEPKCSFPVNKISMYKRLLRLKDRIQST</sequence>
<evidence type="ECO:0000313" key="3">
    <source>
        <dbReference type="Proteomes" id="UP000053240"/>
    </source>
</evidence>
<keyword evidence="3" id="KW-1185">Reference proteome</keyword>
<name>A0A0N0PCR3_PAPMA</name>
<dbReference type="InParanoid" id="A0A0N0PCR3"/>
<dbReference type="Proteomes" id="UP000053240">
    <property type="component" value="Unassembled WGS sequence"/>
</dbReference>
<dbReference type="KEGG" id="pmac:106712207"/>
<dbReference type="Pfam" id="PF12937">
    <property type="entry name" value="F-box-like"/>
    <property type="match status" value="1"/>
</dbReference>
<dbReference type="OrthoDB" id="2095648at2759"/>
<dbReference type="SMART" id="SM00256">
    <property type="entry name" value="FBOX"/>
    <property type="match status" value="1"/>
</dbReference>
<dbReference type="EMBL" id="KQ460601">
    <property type="protein sequence ID" value="KPJ13812.1"/>
    <property type="molecule type" value="Genomic_DNA"/>
</dbReference>
<dbReference type="InterPro" id="IPR001810">
    <property type="entry name" value="F-box_dom"/>
</dbReference>
<dbReference type="PROSITE" id="PS50181">
    <property type="entry name" value="FBOX"/>
    <property type="match status" value="1"/>
</dbReference>
<protein>
    <recommendedName>
        <fullName evidence="1">F-box domain-containing protein</fullName>
    </recommendedName>
</protein>
<dbReference type="AlphaFoldDB" id="A0A0N0PCR3"/>